<sequence>MKTEPSIVIHEMTMVMANMSLVCHDPRSKINKLIWYHGNPLKSPTALLLLQLSAISLVSQLIDVGLKPLGQSSIVSQIFSGMVFGPSLLGHKGLVTSKLFPTRGAMLIETMATFGLMFFLFGVSVRMDLTSMVRPGKQAMTIGFSVFFFTTLTAGLSAFFFARYVAKETSLKESLFLIAESQTLTGFPVIACLLTELNMLNTNIGRLALSSAMFCDLLGISLTAVALAVMGNKGGGTLRPAMAILSSVALVVGIVFIVKPAILWALNRAPKDKPLSETFIRSIFLLVLVIGLLSETIGQHYVFGPLVLGLVVPDGAPLGVALISKTEALTSLVFYPTYLSISGLRTNIFKVGAQASWIVSSVVILSCTAKLAAVMAPAMYGDYMPVREAFVLGLIMNAKGIVELNLYNLWKESKVLSDEEFALSVLSVIVVTAIVTPLIKYLYDPSWQYTAIKRSTIQHAKREADLRILVGIHNDDNVPAIVNLLEVSHASEESKIAVIAIVLVELVGRATPVLVAHQPYGSLQTSTTSTSQIINALRQYEDQNEGFVAVQSFTSISPYVTMHNDICRVGVDKRATIVIVPFHKQWAIDGSIGSVNRAIQGMNINILDSAPCSVGILVDRGILRGSMPFASTGRPLYHVAVIYIGGADDAESLAYGARMAQSESVDLTVVRFLLFGAENTKERKLETDLIDEYRQANAGNERFVVVEEVVRDGLALSASIKEMVDCFDLILVGRNHQPSPLITALGEWCECPELGIIGDMLASPDLRCTSSVLVIQQQRMGTGKLMQHSIGTDRNQLLIHDVPLDEPERGSWRITMDRSSIDRTVV</sequence>
<evidence type="ECO:0000256" key="1">
    <source>
        <dbReference type="ARBA" id="ARBA00004141"/>
    </source>
</evidence>
<evidence type="ECO:0000313" key="13">
    <source>
        <dbReference type="Proteomes" id="UP000235220"/>
    </source>
</evidence>
<dbReference type="InterPro" id="IPR057291">
    <property type="entry name" value="CHX17_2nd"/>
</dbReference>
<dbReference type="GO" id="GO:0006813">
    <property type="term" value="P:potassium ion transport"/>
    <property type="evidence" value="ECO:0007669"/>
    <property type="project" value="UniProtKB-KW"/>
</dbReference>
<dbReference type="STRING" id="51240.A0A2I4EQS1"/>
<evidence type="ECO:0000259" key="11">
    <source>
        <dbReference type="Pfam" id="PF23256"/>
    </source>
</evidence>
<dbReference type="GO" id="GO:0016020">
    <property type="term" value="C:membrane"/>
    <property type="evidence" value="ECO:0007669"/>
    <property type="project" value="UniProtKB-SubCell"/>
</dbReference>
<keyword evidence="7" id="KW-0406">Ion transport</keyword>
<dbReference type="AlphaFoldDB" id="A0A2I4EQS1"/>
<dbReference type="Gene3D" id="1.20.1530.20">
    <property type="match status" value="1"/>
</dbReference>
<accession>A0A2I4EQS1</accession>
<keyword evidence="2" id="KW-0813">Transport</keyword>
<feature type="domain" description="Cation/H(+) antiporter central" evidence="11">
    <location>
        <begin position="496"/>
        <end position="622"/>
    </location>
</feature>
<evidence type="ECO:0000256" key="2">
    <source>
        <dbReference type="ARBA" id="ARBA00022448"/>
    </source>
</evidence>
<evidence type="ECO:0000256" key="7">
    <source>
        <dbReference type="ARBA" id="ARBA00023065"/>
    </source>
</evidence>
<feature type="domain" description="Cation/H+ exchanger transmembrane" evidence="10">
    <location>
        <begin position="56"/>
        <end position="438"/>
    </location>
</feature>
<dbReference type="InterPro" id="IPR006153">
    <property type="entry name" value="Cation/H_exchanger_TM"/>
</dbReference>
<keyword evidence="5" id="KW-0630">Potassium</keyword>
<dbReference type="InterPro" id="IPR057290">
    <property type="entry name" value="CHX17_C"/>
</dbReference>
<evidence type="ECO:0000256" key="3">
    <source>
        <dbReference type="ARBA" id="ARBA00022538"/>
    </source>
</evidence>
<keyword evidence="6" id="KW-1133">Transmembrane helix</keyword>
<dbReference type="InterPro" id="IPR038770">
    <property type="entry name" value="Na+/solute_symporter_sf"/>
</dbReference>
<keyword evidence="3" id="KW-0633">Potassium transport</keyword>
<evidence type="ECO:0000259" key="10">
    <source>
        <dbReference type="Pfam" id="PF00999"/>
    </source>
</evidence>
<dbReference type="InterPro" id="IPR050794">
    <property type="entry name" value="CPA2_transporter"/>
</dbReference>
<evidence type="ECO:0000256" key="9">
    <source>
        <dbReference type="ARBA" id="ARBA00038341"/>
    </source>
</evidence>
<dbReference type="Proteomes" id="UP000235220">
    <property type="component" value="Chromosome 7"/>
</dbReference>
<name>A0A2I4EQS1_JUGRE</name>
<dbReference type="OrthoDB" id="2687058at2759"/>
<gene>
    <name evidence="14" type="primary">LOC108991822</name>
</gene>
<evidence type="ECO:0000313" key="14">
    <source>
        <dbReference type="RefSeq" id="XP_018821755.1"/>
    </source>
</evidence>
<evidence type="ECO:0000256" key="6">
    <source>
        <dbReference type="ARBA" id="ARBA00022989"/>
    </source>
</evidence>
<dbReference type="PANTHER" id="PTHR32468">
    <property type="entry name" value="CATION/H + ANTIPORTER"/>
    <property type="match status" value="1"/>
</dbReference>
<dbReference type="GO" id="GO:0012505">
    <property type="term" value="C:endomembrane system"/>
    <property type="evidence" value="ECO:0000318"/>
    <property type="project" value="GO_Central"/>
</dbReference>
<dbReference type="GO" id="GO:0015297">
    <property type="term" value="F:antiporter activity"/>
    <property type="evidence" value="ECO:0007669"/>
    <property type="project" value="InterPro"/>
</dbReference>
<reference evidence="14" key="1">
    <citation type="submission" date="2025-08" db="UniProtKB">
        <authorList>
            <consortium name="RefSeq"/>
        </authorList>
    </citation>
    <scope>IDENTIFICATION</scope>
    <source>
        <tissue evidence="14">Leaves</tissue>
    </source>
</reference>
<dbReference type="Pfam" id="PF00999">
    <property type="entry name" value="Na_H_Exchanger"/>
    <property type="match status" value="1"/>
</dbReference>
<keyword evidence="4" id="KW-0812">Transmembrane</keyword>
<keyword evidence="8" id="KW-0472">Membrane</keyword>
<dbReference type="GO" id="GO:0098662">
    <property type="term" value="P:inorganic cation transmembrane transport"/>
    <property type="evidence" value="ECO:0000318"/>
    <property type="project" value="GO_Central"/>
</dbReference>
<dbReference type="PANTHER" id="PTHR32468:SF35">
    <property type="entry name" value="CATION_H+ EXCHANGER DOMAIN-CONTAINING PROTEIN"/>
    <property type="match status" value="1"/>
</dbReference>
<dbReference type="GO" id="GO:1902600">
    <property type="term" value="P:proton transmembrane transport"/>
    <property type="evidence" value="ECO:0007669"/>
    <property type="project" value="InterPro"/>
</dbReference>
<protein>
    <submittedName>
        <fullName evidence="14">Cation/H(+) antiporter 15-like</fullName>
    </submittedName>
</protein>
<dbReference type="GO" id="GO:0006885">
    <property type="term" value="P:regulation of pH"/>
    <property type="evidence" value="ECO:0000318"/>
    <property type="project" value="GO_Central"/>
</dbReference>
<feature type="domain" description="Cation/H(+) antiporter C-terminal" evidence="12">
    <location>
        <begin position="639"/>
        <end position="778"/>
    </location>
</feature>
<proteinExistence type="inferred from homology"/>
<dbReference type="Pfam" id="PF23256">
    <property type="entry name" value="CHX17_2nd"/>
    <property type="match status" value="1"/>
</dbReference>
<dbReference type="KEGG" id="jre:108991822"/>
<dbReference type="Gramene" id="Jr07_38420_p1">
    <property type="protein sequence ID" value="cds.Jr07_38420_p1"/>
    <property type="gene ID" value="Jr07_38420"/>
</dbReference>
<dbReference type="Pfam" id="PF23259">
    <property type="entry name" value="CHX17_C"/>
    <property type="match status" value="1"/>
</dbReference>
<comment type="subcellular location">
    <subcellularLocation>
        <location evidence="1">Membrane</location>
        <topology evidence="1">Multi-pass membrane protein</topology>
    </subcellularLocation>
</comment>
<comment type="similarity">
    <text evidence="9">Belongs to the monovalent cation:proton antiporter 2 (CPA2) transporter (TC 2.A.37) family. CHX (TC 2.A.37.4) subfamily.</text>
</comment>
<dbReference type="RefSeq" id="XP_018821755.1">
    <property type="nucleotide sequence ID" value="XM_018966210.2"/>
</dbReference>
<dbReference type="GeneID" id="108991822"/>
<evidence type="ECO:0000256" key="8">
    <source>
        <dbReference type="ARBA" id="ARBA00023136"/>
    </source>
</evidence>
<evidence type="ECO:0000256" key="5">
    <source>
        <dbReference type="ARBA" id="ARBA00022958"/>
    </source>
</evidence>
<keyword evidence="13" id="KW-1185">Reference proteome</keyword>
<evidence type="ECO:0000256" key="4">
    <source>
        <dbReference type="ARBA" id="ARBA00022692"/>
    </source>
</evidence>
<evidence type="ECO:0000259" key="12">
    <source>
        <dbReference type="Pfam" id="PF23259"/>
    </source>
</evidence>
<organism evidence="13 14">
    <name type="scientific">Juglans regia</name>
    <name type="common">English walnut</name>
    <dbReference type="NCBI Taxonomy" id="51240"/>
    <lineage>
        <taxon>Eukaryota</taxon>
        <taxon>Viridiplantae</taxon>
        <taxon>Streptophyta</taxon>
        <taxon>Embryophyta</taxon>
        <taxon>Tracheophyta</taxon>
        <taxon>Spermatophyta</taxon>
        <taxon>Magnoliopsida</taxon>
        <taxon>eudicotyledons</taxon>
        <taxon>Gunneridae</taxon>
        <taxon>Pentapetalae</taxon>
        <taxon>rosids</taxon>
        <taxon>fabids</taxon>
        <taxon>Fagales</taxon>
        <taxon>Juglandaceae</taxon>
        <taxon>Juglans</taxon>
    </lineage>
</organism>